<evidence type="ECO:0000313" key="2">
    <source>
        <dbReference type="EMBL" id="KAB8122229.1"/>
    </source>
</evidence>
<gene>
    <name evidence="2" type="ORF">D3W54_16090</name>
</gene>
<proteinExistence type="predicted"/>
<sequence>MLQIQVNEVMLKLNMKPLKRELRIIAQEVKQKVQTLLKSSTPTGSVRGSHTASAPGQPPSLIDGLLAKAITYKVKGNRITITDGAYYALFLNNGAVNTGSTHKGDILPRPFMSVVLDDMKDDITKRITRAVMEGITTK</sequence>
<keyword evidence="2" id="KW-0614">Plasmid</keyword>
<geneLocation type="plasmid" evidence="2">
    <name>pKM01</name>
</geneLocation>
<evidence type="ECO:0000256" key="1">
    <source>
        <dbReference type="SAM" id="MobiDB-lite"/>
    </source>
</evidence>
<dbReference type="Proteomes" id="UP000427842">
    <property type="component" value="Unassembled WGS sequence"/>
</dbReference>
<evidence type="ECO:0000313" key="3">
    <source>
        <dbReference type="Proteomes" id="UP000427842"/>
    </source>
</evidence>
<feature type="region of interest" description="Disordered" evidence="1">
    <location>
        <begin position="38"/>
        <end position="57"/>
    </location>
</feature>
<dbReference type="RefSeq" id="WP_153467140.1">
    <property type="nucleotide sequence ID" value="NZ_CM018730.1"/>
</dbReference>
<organism evidence="2 3">
    <name type="scientific">Komagataeibacter medellinensis</name>
    <dbReference type="NCBI Taxonomy" id="1177712"/>
    <lineage>
        <taxon>Bacteria</taxon>
        <taxon>Pseudomonadati</taxon>
        <taxon>Pseudomonadota</taxon>
        <taxon>Alphaproteobacteria</taxon>
        <taxon>Acetobacterales</taxon>
        <taxon>Acetobacteraceae</taxon>
        <taxon>Komagataeibacter</taxon>
    </lineage>
</organism>
<keyword evidence="3" id="KW-1185">Reference proteome</keyword>
<comment type="caution">
    <text evidence="2">The sequence shown here is derived from an EMBL/GenBank/DDBJ whole genome shotgun (WGS) entry which is preliminary data.</text>
</comment>
<reference evidence="2 3" key="1">
    <citation type="submission" date="2018-09" db="EMBL/GenBank/DDBJ databases">
        <title>Genome sequence and characterization of the bcs clusters for the production of nanocellulose from the low pH resistant strain Komagataeibacter medellinensis ID13488.</title>
        <authorList>
            <person name="Hernandez-Arriaga A.M."/>
            <person name="Del Cerro C."/>
            <person name="Urbina L."/>
            <person name="Eceiza A."/>
            <person name="Retegi A."/>
            <person name="Prieto M.A."/>
        </authorList>
    </citation>
    <scope>NUCLEOTIDE SEQUENCE [LARGE SCALE GENOMIC DNA]</scope>
    <source>
        <strain evidence="2 3">ID13488</strain>
        <plasmid evidence="2">pKM01</plasmid>
    </source>
</reference>
<feature type="compositionally biased region" description="Polar residues" evidence="1">
    <location>
        <begin position="38"/>
        <end position="54"/>
    </location>
</feature>
<name>A0ABQ6VQS2_9PROT</name>
<protein>
    <recommendedName>
        <fullName evidence="4">HK97 gp10 family phage protein</fullName>
    </recommendedName>
</protein>
<evidence type="ECO:0008006" key="4">
    <source>
        <dbReference type="Google" id="ProtNLM"/>
    </source>
</evidence>
<dbReference type="EMBL" id="QYAZ01000004">
    <property type="protein sequence ID" value="KAB8122229.1"/>
    <property type="molecule type" value="Genomic_DNA"/>
</dbReference>
<accession>A0ABQ6VQS2</accession>